<dbReference type="PANTHER" id="PTHR46630:SF1">
    <property type="entry name" value="TETRATRICOPEPTIDE REPEAT PROTEIN 29"/>
    <property type="match status" value="1"/>
</dbReference>
<accession>B7KB85</accession>
<dbReference type="STRING" id="65393.PCC7424_3039"/>
<evidence type="ECO:0000313" key="7">
    <source>
        <dbReference type="EMBL" id="ACK71441.1"/>
    </source>
</evidence>
<dbReference type="AlphaFoldDB" id="B7KB85"/>
<comment type="subcellular location">
    <subcellularLocation>
        <location evidence="1">Cytoplasm</location>
    </subcellularLocation>
</comment>
<dbReference type="SUPFAM" id="SSF48452">
    <property type="entry name" value="TPR-like"/>
    <property type="match status" value="2"/>
</dbReference>
<evidence type="ECO:0000256" key="4">
    <source>
        <dbReference type="ARBA" id="ARBA00022803"/>
    </source>
</evidence>
<dbReference type="EMBL" id="CP001291">
    <property type="protein sequence ID" value="ACK71441.1"/>
    <property type="molecule type" value="Genomic_DNA"/>
</dbReference>
<evidence type="ECO:0000256" key="2">
    <source>
        <dbReference type="ARBA" id="ARBA00022490"/>
    </source>
</evidence>
<evidence type="ECO:0000256" key="6">
    <source>
        <dbReference type="PROSITE-ProRule" id="PRU00339"/>
    </source>
</evidence>
<feature type="repeat" description="TPR" evidence="6">
    <location>
        <begin position="311"/>
        <end position="344"/>
    </location>
</feature>
<dbReference type="Pfam" id="PF13181">
    <property type="entry name" value="TPR_8"/>
    <property type="match status" value="1"/>
</dbReference>
<dbReference type="HOGENOM" id="CLU_039153_0_0_3"/>
<dbReference type="Gene3D" id="1.25.40.10">
    <property type="entry name" value="Tetratricopeptide repeat domain"/>
    <property type="match status" value="2"/>
</dbReference>
<reference evidence="8" key="1">
    <citation type="journal article" date="2011" name="MBio">
        <title>Novel metabolic attributes of the genus Cyanothece, comprising a group of unicellular nitrogen-fixing Cyanobacteria.</title>
        <authorList>
            <person name="Bandyopadhyay A."/>
            <person name="Elvitigala T."/>
            <person name="Welsh E."/>
            <person name="Stockel J."/>
            <person name="Liberton M."/>
            <person name="Min H."/>
            <person name="Sherman L.A."/>
            <person name="Pakrasi H.B."/>
        </authorList>
    </citation>
    <scope>NUCLEOTIDE SEQUENCE [LARGE SCALE GENOMIC DNA]</scope>
    <source>
        <strain evidence="8">PCC 7424</strain>
    </source>
</reference>
<dbReference type="KEGG" id="cyc:PCC7424_3039"/>
<comment type="similarity">
    <text evidence="5">Belongs to the Rap family.</text>
</comment>
<dbReference type="eggNOG" id="COG0457">
    <property type="taxonomic scope" value="Bacteria"/>
</dbReference>
<sequence length="414" mass="47538">MGYSTSLQKKLGLTIAIVTFLMPTVQHWGNLKAFAQMPEPNPLELPIKDPLIPELNRPLSPFEMRRLREALDASNQQAQAELDQGNDDEAFKIWYRELRLRQYLTPIEEIQALGRVGEIAWTKTRTQDLKNIYTRLLVVQQQSEKKAPLTPELLDAFATAYQQLRKIDESLYIHEKILANARQKGDLPTQIKTLNTLGELHLSRFDYGKAAPIYEELLDIAQSQQDSYQEGIYLKKLAEIYTEALQPQNAVKIKEDLANNYLRNQQIQSIPDIKVLIGLDYDALNQPEKASQNFQEAFSLAWSLQQYGAAGRALAQLGDLYRKYKQDDYALQIYQELIKVEQRSYNYYGLMNAYDKIGEIYLTKKNYSGAIAAFQQGLELARAINYNENYFLAKIDQANQQMSTSEPVPNPKQP</sequence>
<evidence type="ECO:0000256" key="5">
    <source>
        <dbReference type="ARBA" id="ARBA00038253"/>
    </source>
</evidence>
<keyword evidence="3" id="KW-0677">Repeat</keyword>
<dbReference type="SMART" id="SM00028">
    <property type="entry name" value="TPR"/>
    <property type="match status" value="6"/>
</dbReference>
<keyword evidence="4 6" id="KW-0802">TPR repeat</keyword>
<organism evidence="7 8">
    <name type="scientific">Gloeothece citriformis (strain PCC 7424)</name>
    <name type="common">Cyanothece sp. (strain PCC 7424)</name>
    <dbReference type="NCBI Taxonomy" id="65393"/>
    <lineage>
        <taxon>Bacteria</taxon>
        <taxon>Bacillati</taxon>
        <taxon>Cyanobacteriota</taxon>
        <taxon>Cyanophyceae</taxon>
        <taxon>Oscillatoriophycideae</taxon>
        <taxon>Chroococcales</taxon>
        <taxon>Aphanothecaceae</taxon>
        <taxon>Gloeothece</taxon>
        <taxon>Gloeothece citriformis</taxon>
    </lineage>
</organism>
<evidence type="ECO:0000313" key="8">
    <source>
        <dbReference type="Proteomes" id="UP000002384"/>
    </source>
</evidence>
<evidence type="ECO:0000256" key="1">
    <source>
        <dbReference type="ARBA" id="ARBA00004496"/>
    </source>
</evidence>
<dbReference type="PROSITE" id="PS50005">
    <property type="entry name" value="TPR"/>
    <property type="match status" value="2"/>
</dbReference>
<protein>
    <submittedName>
        <fullName evidence="7">Tetratricopeptide domain protein</fullName>
    </submittedName>
</protein>
<dbReference type="InterPro" id="IPR051476">
    <property type="entry name" value="Bac_ResReg_Asp_Phosphatase"/>
</dbReference>
<dbReference type="OrthoDB" id="419844at2"/>
<dbReference type="InterPro" id="IPR019734">
    <property type="entry name" value="TPR_rpt"/>
</dbReference>
<feature type="repeat" description="TPR" evidence="6">
    <location>
        <begin position="351"/>
        <end position="384"/>
    </location>
</feature>
<evidence type="ECO:0000256" key="3">
    <source>
        <dbReference type="ARBA" id="ARBA00022737"/>
    </source>
</evidence>
<dbReference type="Pfam" id="PF13424">
    <property type="entry name" value="TPR_12"/>
    <property type="match status" value="1"/>
</dbReference>
<gene>
    <name evidence="7" type="ordered locus">PCC7424_3039</name>
</gene>
<keyword evidence="2" id="KW-0963">Cytoplasm</keyword>
<name>B7KB85_GLOC7</name>
<dbReference type="InterPro" id="IPR011990">
    <property type="entry name" value="TPR-like_helical_dom_sf"/>
</dbReference>
<dbReference type="PANTHER" id="PTHR46630">
    <property type="entry name" value="TETRATRICOPEPTIDE REPEAT PROTEIN 29"/>
    <property type="match status" value="1"/>
</dbReference>
<dbReference type="GO" id="GO:0005737">
    <property type="term" value="C:cytoplasm"/>
    <property type="evidence" value="ECO:0007669"/>
    <property type="project" value="UniProtKB-SubCell"/>
</dbReference>
<proteinExistence type="inferred from homology"/>
<dbReference type="Proteomes" id="UP000002384">
    <property type="component" value="Chromosome"/>
</dbReference>
<keyword evidence="8" id="KW-1185">Reference proteome</keyword>